<gene>
    <name evidence="3" type="ORF">g.1213</name>
</gene>
<dbReference type="PANTHER" id="PTHR47327">
    <property type="entry name" value="FI18240P1-RELATED"/>
    <property type="match status" value="1"/>
</dbReference>
<proteinExistence type="predicted"/>
<dbReference type="InterPro" id="IPR001507">
    <property type="entry name" value="ZP_dom"/>
</dbReference>
<dbReference type="GO" id="GO:0009653">
    <property type="term" value="P:anatomical structure morphogenesis"/>
    <property type="evidence" value="ECO:0007669"/>
    <property type="project" value="TreeGrafter"/>
</dbReference>
<protein>
    <recommendedName>
        <fullName evidence="2">ZP domain-containing protein</fullName>
    </recommendedName>
</protein>
<dbReference type="SMART" id="SM00241">
    <property type="entry name" value="ZP"/>
    <property type="match status" value="1"/>
</dbReference>
<dbReference type="PANTHER" id="PTHR47327:SF7">
    <property type="entry name" value="GH08941P"/>
    <property type="match status" value="1"/>
</dbReference>
<feature type="domain" description="ZP" evidence="2">
    <location>
        <begin position="37"/>
        <end position="293"/>
    </location>
</feature>
<evidence type="ECO:0000259" key="2">
    <source>
        <dbReference type="PROSITE" id="PS51034"/>
    </source>
</evidence>
<feature type="chain" id="PRO_5008582924" description="ZP domain-containing protein" evidence="1">
    <location>
        <begin position="24"/>
        <end position="381"/>
    </location>
</feature>
<dbReference type="EMBL" id="GECZ01018593">
    <property type="protein sequence ID" value="JAS51176.1"/>
    <property type="molecule type" value="Transcribed_RNA"/>
</dbReference>
<dbReference type="PROSITE" id="PS51034">
    <property type="entry name" value="ZP_2"/>
    <property type="match status" value="1"/>
</dbReference>
<dbReference type="AlphaFoldDB" id="A0A1B6FLU8"/>
<dbReference type="InterPro" id="IPR052774">
    <property type="entry name" value="Celegans_DevNeuronal_Protein"/>
</dbReference>
<dbReference type="Gene3D" id="2.60.40.3210">
    <property type="entry name" value="Zona pellucida, ZP-N domain"/>
    <property type="match status" value="1"/>
</dbReference>
<evidence type="ECO:0000256" key="1">
    <source>
        <dbReference type="SAM" id="SignalP"/>
    </source>
</evidence>
<organism evidence="3">
    <name type="scientific">Cuerna arida</name>
    <dbReference type="NCBI Taxonomy" id="1464854"/>
    <lineage>
        <taxon>Eukaryota</taxon>
        <taxon>Metazoa</taxon>
        <taxon>Ecdysozoa</taxon>
        <taxon>Arthropoda</taxon>
        <taxon>Hexapoda</taxon>
        <taxon>Insecta</taxon>
        <taxon>Pterygota</taxon>
        <taxon>Neoptera</taxon>
        <taxon>Paraneoptera</taxon>
        <taxon>Hemiptera</taxon>
        <taxon>Auchenorrhyncha</taxon>
        <taxon>Membracoidea</taxon>
        <taxon>Cicadellidae</taxon>
        <taxon>Cicadellinae</taxon>
        <taxon>Proconiini</taxon>
        <taxon>Cuerna</taxon>
    </lineage>
</organism>
<sequence>MANRKSQISHVLILLSLIWTANCKDNDEAISKVSQIACDNESMSVALFVDNKLTADQIYLKNMKHFPYPNCEPKFDRNQSRVIFHFTLKNNFNQCGLIRILNQKTEIVTYRHVIIIEQQSGDKKSIPIKCAFKLRNLTKGHSLQKRDFPFPIAENEEEIEIISNVTKYAPEPVINAVLKQGDKVIENELRAVPGSQLEMVIYLDENSSSIYGIQVNRIVVSDRLSKEENLIVDGCSLDTRLFWNFESDDGDLLRAKFKAFKFPDTSIVIFFITVNVCLDKCQDAICSDGDNVYGKRKRREVANDPNKIFEISFTSFIKINYDKDELGKRELIGTADSLRSDGPSTTFFDNEIEKIAENRTTIMYQSFADGNLSKSRRANFF</sequence>
<dbReference type="InterPro" id="IPR055356">
    <property type="entry name" value="ZP-N"/>
</dbReference>
<dbReference type="Pfam" id="PF23344">
    <property type="entry name" value="ZP-N"/>
    <property type="match status" value="1"/>
</dbReference>
<accession>A0A1B6FLU8</accession>
<name>A0A1B6FLU8_9HEMI</name>
<keyword evidence="1" id="KW-0732">Signal</keyword>
<evidence type="ECO:0000313" key="3">
    <source>
        <dbReference type="EMBL" id="JAS51176.1"/>
    </source>
</evidence>
<reference evidence="3" key="1">
    <citation type="submission" date="2015-11" db="EMBL/GenBank/DDBJ databases">
        <title>De novo transcriptome assembly of four potential Pierce s Disease insect vectors from Arizona vineyards.</title>
        <authorList>
            <person name="Tassone E.E."/>
        </authorList>
    </citation>
    <scope>NUCLEOTIDE SEQUENCE</scope>
</reference>
<feature type="signal peptide" evidence="1">
    <location>
        <begin position="1"/>
        <end position="23"/>
    </location>
</feature>
<feature type="non-terminal residue" evidence="3">
    <location>
        <position position="381"/>
    </location>
</feature>